<evidence type="ECO:0000313" key="3">
    <source>
        <dbReference type="Proteomes" id="UP000479335"/>
    </source>
</evidence>
<keyword evidence="1" id="KW-0812">Transmembrane</keyword>
<feature type="transmembrane region" description="Helical" evidence="1">
    <location>
        <begin position="155"/>
        <end position="176"/>
    </location>
</feature>
<sequence>MKPESALQTLTLFFNDIIGAIIPGAVLLSGLLIIHVNEIEKQKMEISNAFWIIALLFTFAAGHLLLSFHSKCLEKPLAWLSNFKYTKKLGLKTINEIQATVEEGAAYKTFRVAIDERILLQGGSSESSVSTWKFNDLRSLAMSISMEASAVARRFMFIGLLCLGVGSALVVLLFDYLICNSFFSDNLANYKNAPPLMLQTTLLLISAWLCFMRGAEFYRRALSTPFSVAYAALYFTEKKEKNDGKA</sequence>
<protein>
    <submittedName>
        <fullName evidence="2">Uncharacterized protein</fullName>
    </submittedName>
</protein>
<proteinExistence type="predicted"/>
<dbReference type="EMBL" id="WWCN01000016">
    <property type="protein sequence ID" value="MYM25502.1"/>
    <property type="molecule type" value="Genomic_DNA"/>
</dbReference>
<evidence type="ECO:0000313" key="2">
    <source>
        <dbReference type="EMBL" id="MYM25502.1"/>
    </source>
</evidence>
<accession>A0A6L8KIA4</accession>
<evidence type="ECO:0000256" key="1">
    <source>
        <dbReference type="SAM" id="Phobius"/>
    </source>
</evidence>
<keyword evidence="3" id="KW-1185">Reference proteome</keyword>
<feature type="transmembrane region" description="Helical" evidence="1">
    <location>
        <begin position="48"/>
        <end position="66"/>
    </location>
</feature>
<dbReference type="AlphaFoldDB" id="A0A6L8KIA4"/>
<comment type="caution">
    <text evidence="2">The sequence shown here is derived from an EMBL/GenBank/DDBJ whole genome shotgun (WGS) entry which is preliminary data.</text>
</comment>
<organism evidence="2 3">
    <name type="scientific">Duganella flavida</name>
    <dbReference type="NCBI Taxonomy" id="2692175"/>
    <lineage>
        <taxon>Bacteria</taxon>
        <taxon>Pseudomonadati</taxon>
        <taxon>Pseudomonadota</taxon>
        <taxon>Betaproteobacteria</taxon>
        <taxon>Burkholderiales</taxon>
        <taxon>Oxalobacteraceae</taxon>
        <taxon>Telluria group</taxon>
        <taxon>Duganella</taxon>
    </lineage>
</organism>
<name>A0A6L8KIA4_9BURK</name>
<reference evidence="2 3" key="1">
    <citation type="submission" date="2019-12" db="EMBL/GenBank/DDBJ databases">
        <title>Novel species isolated from a subtropical stream in China.</title>
        <authorList>
            <person name="Lu H."/>
        </authorList>
    </citation>
    <scope>NUCLEOTIDE SEQUENCE [LARGE SCALE GENOMIC DNA]</scope>
    <source>
        <strain evidence="2 3">FT135W</strain>
    </source>
</reference>
<keyword evidence="1" id="KW-1133">Transmembrane helix</keyword>
<feature type="transmembrane region" description="Helical" evidence="1">
    <location>
        <begin position="12"/>
        <end position="36"/>
    </location>
</feature>
<keyword evidence="1" id="KW-0472">Membrane</keyword>
<feature type="transmembrane region" description="Helical" evidence="1">
    <location>
        <begin position="196"/>
        <end position="215"/>
    </location>
</feature>
<dbReference type="Proteomes" id="UP000479335">
    <property type="component" value="Unassembled WGS sequence"/>
</dbReference>
<gene>
    <name evidence="2" type="ORF">GTP46_22995</name>
</gene>
<dbReference type="RefSeq" id="WP_161008950.1">
    <property type="nucleotide sequence ID" value="NZ_WWCN01000016.1"/>
</dbReference>